<comment type="caution">
    <text evidence="2">The sequence shown here is derived from an EMBL/GenBank/DDBJ whole genome shotgun (WGS) entry which is preliminary data.</text>
</comment>
<proteinExistence type="predicted"/>
<dbReference type="RefSeq" id="WP_274139670.1">
    <property type="nucleotide sequence ID" value="NZ_JAJUBB010000001.1"/>
</dbReference>
<dbReference type="EMBL" id="JAJUBB010000001">
    <property type="protein sequence ID" value="MDD1779842.1"/>
    <property type="molecule type" value="Genomic_DNA"/>
</dbReference>
<organism evidence="2 3">
    <name type="scientific">Enterovibrio qingdaonensis</name>
    <dbReference type="NCBI Taxonomy" id="2899818"/>
    <lineage>
        <taxon>Bacteria</taxon>
        <taxon>Pseudomonadati</taxon>
        <taxon>Pseudomonadota</taxon>
        <taxon>Gammaproteobacteria</taxon>
        <taxon>Vibrionales</taxon>
        <taxon>Vibrionaceae</taxon>
        <taxon>Enterovibrio</taxon>
    </lineage>
</organism>
<accession>A0ABT5QFX4</accession>
<name>A0ABT5QFX4_9GAMM</name>
<dbReference type="Pfam" id="PF01636">
    <property type="entry name" value="APH"/>
    <property type="match status" value="1"/>
</dbReference>
<reference evidence="2" key="1">
    <citation type="submission" date="2021-12" db="EMBL/GenBank/DDBJ databases">
        <title>Enterovibrio ZSDZ35 sp. nov. and Enterovibrio ZSDZ42 sp. nov., isolated from coastal seawater in Qingdao.</title>
        <authorList>
            <person name="Zhang P."/>
        </authorList>
    </citation>
    <scope>NUCLEOTIDE SEQUENCE</scope>
    <source>
        <strain evidence="2">ZSDZ35</strain>
    </source>
</reference>
<keyword evidence="3" id="KW-1185">Reference proteome</keyword>
<evidence type="ECO:0000259" key="1">
    <source>
        <dbReference type="Pfam" id="PF01636"/>
    </source>
</evidence>
<dbReference type="Proteomes" id="UP001149821">
    <property type="component" value="Unassembled WGS sequence"/>
</dbReference>
<dbReference type="Gene3D" id="3.90.1200.10">
    <property type="match status" value="1"/>
</dbReference>
<sequence>MNNKREIALTSKDVTRPSGPWTPTIHQFLHHLHRNGFTQCPLPLSIEANTETVTLVDGETYDYPLKGAIASEEALISAAKLLRKFHDTSAMFIASMPSDCLHWQQPLRDPVEVICHSDFAPYNVALNGDKVVGVFDFDTAHPGPRMWDLAYAVYCWAPFKTHRHDAMGSLVEQSTRARLFCVHYGAVERDKLQLVDCMISRLQSLVSFMYAEADSGNTKFQQDIEQGHQNAYLKDIDYLLRNKAQITRQLCI</sequence>
<evidence type="ECO:0000313" key="3">
    <source>
        <dbReference type="Proteomes" id="UP001149821"/>
    </source>
</evidence>
<dbReference type="SUPFAM" id="SSF56112">
    <property type="entry name" value="Protein kinase-like (PK-like)"/>
    <property type="match status" value="1"/>
</dbReference>
<dbReference type="InterPro" id="IPR002575">
    <property type="entry name" value="Aminoglycoside_PTrfase"/>
</dbReference>
<evidence type="ECO:0000313" key="2">
    <source>
        <dbReference type="EMBL" id="MDD1779842.1"/>
    </source>
</evidence>
<dbReference type="InterPro" id="IPR011009">
    <property type="entry name" value="Kinase-like_dom_sf"/>
</dbReference>
<gene>
    <name evidence="2" type="ORF">LRP49_01415</name>
</gene>
<feature type="domain" description="Aminoglycoside phosphotransferase" evidence="1">
    <location>
        <begin position="107"/>
        <end position="157"/>
    </location>
</feature>
<protein>
    <submittedName>
        <fullName evidence="2">Aminoglycoside phosphotransferase family protein</fullName>
    </submittedName>
</protein>